<dbReference type="GO" id="GO:0003723">
    <property type="term" value="F:RNA binding"/>
    <property type="evidence" value="ECO:0007669"/>
    <property type="project" value="UniProtKB-UniRule"/>
</dbReference>
<dbReference type="AlphaFoldDB" id="A0A5J5B9V0"/>
<dbReference type="GO" id="GO:0008864">
    <property type="term" value="F:formyltetrahydrofolate deformylase activity"/>
    <property type="evidence" value="ECO:0007669"/>
    <property type="project" value="InterPro"/>
</dbReference>
<feature type="domain" description="RRM" evidence="2">
    <location>
        <begin position="140"/>
        <end position="178"/>
    </location>
</feature>
<keyword evidence="4" id="KW-1185">Reference proteome</keyword>
<name>A0A5J5B9V0_9ASTE</name>
<dbReference type="PANTHER" id="PTHR42706:SF1">
    <property type="entry name" value="FORMYLTETRAHYDROFOLATE DEFORMYLASE 2, MITOCHONDRIAL"/>
    <property type="match status" value="1"/>
</dbReference>
<evidence type="ECO:0000259" key="2">
    <source>
        <dbReference type="PROSITE" id="PS50102"/>
    </source>
</evidence>
<dbReference type="PROSITE" id="PS50102">
    <property type="entry name" value="RRM"/>
    <property type="match status" value="1"/>
</dbReference>
<dbReference type="PANTHER" id="PTHR42706">
    <property type="entry name" value="FORMYLTETRAHYDROFOLATE DEFORMYLASE"/>
    <property type="match status" value="1"/>
</dbReference>
<dbReference type="SUPFAM" id="SSF53328">
    <property type="entry name" value="Formyltransferase"/>
    <property type="match status" value="1"/>
</dbReference>
<sequence length="260" mass="29207">MLLQLDSEFVFDPAKWPREQMEEDFLKLSTMFNAMKSVVRAPDIDPKYKIPVLASKQAFDSGVKLIGATSHFVTEELDVGPIIEQMLENSVDNFVLFTTDYVEDLIVMGQTLLQNGLAVEANDYLERAISKMLLLYWFIGFAFVYMDDERDAEYAIRGLDRIEFGRKGRRLRVEWTKVNGNICSSLGFPEAVLVGRFLMLVLDVLGMNLKLFGEANIRSFANSSSAPVNFSAPSTAALMAAMFTKFAKSVGKGSYKGEQR</sequence>
<dbReference type="InterPro" id="IPR035979">
    <property type="entry name" value="RBD_domain_sf"/>
</dbReference>
<dbReference type="InterPro" id="IPR036477">
    <property type="entry name" value="Formyl_transf_N_sf"/>
</dbReference>
<accession>A0A5J5B9V0</accession>
<dbReference type="OrthoDB" id="4239773at2759"/>
<dbReference type="GO" id="GO:0006189">
    <property type="term" value="P:'de novo' IMP biosynthetic process"/>
    <property type="evidence" value="ECO:0007669"/>
    <property type="project" value="InterPro"/>
</dbReference>
<dbReference type="InterPro" id="IPR012677">
    <property type="entry name" value="Nucleotide-bd_a/b_plait_sf"/>
</dbReference>
<keyword evidence="1" id="KW-0694">RNA-binding</keyword>
<dbReference type="Gene3D" id="3.30.70.330">
    <property type="match status" value="1"/>
</dbReference>
<proteinExistence type="predicted"/>
<evidence type="ECO:0000313" key="3">
    <source>
        <dbReference type="EMBL" id="KAA8538537.1"/>
    </source>
</evidence>
<evidence type="ECO:0000256" key="1">
    <source>
        <dbReference type="PROSITE-ProRule" id="PRU00176"/>
    </source>
</evidence>
<organism evidence="3 4">
    <name type="scientific">Nyssa sinensis</name>
    <dbReference type="NCBI Taxonomy" id="561372"/>
    <lineage>
        <taxon>Eukaryota</taxon>
        <taxon>Viridiplantae</taxon>
        <taxon>Streptophyta</taxon>
        <taxon>Embryophyta</taxon>
        <taxon>Tracheophyta</taxon>
        <taxon>Spermatophyta</taxon>
        <taxon>Magnoliopsida</taxon>
        <taxon>eudicotyledons</taxon>
        <taxon>Gunneridae</taxon>
        <taxon>Pentapetalae</taxon>
        <taxon>asterids</taxon>
        <taxon>Cornales</taxon>
        <taxon>Nyssaceae</taxon>
        <taxon>Nyssa</taxon>
    </lineage>
</organism>
<dbReference type="Proteomes" id="UP000325577">
    <property type="component" value="Linkage Group LG15"/>
</dbReference>
<protein>
    <recommendedName>
        <fullName evidence="2">RRM domain-containing protein</fullName>
    </recommendedName>
</protein>
<gene>
    <name evidence="3" type="ORF">F0562_028092</name>
</gene>
<dbReference type="InterPro" id="IPR000504">
    <property type="entry name" value="RRM_dom"/>
</dbReference>
<dbReference type="SUPFAM" id="SSF54928">
    <property type="entry name" value="RNA-binding domain, RBD"/>
    <property type="match status" value="1"/>
</dbReference>
<reference evidence="3 4" key="1">
    <citation type="submission" date="2019-09" db="EMBL/GenBank/DDBJ databases">
        <title>A chromosome-level genome assembly of the Chinese tupelo Nyssa sinensis.</title>
        <authorList>
            <person name="Yang X."/>
            <person name="Kang M."/>
            <person name="Yang Y."/>
            <person name="Xiong H."/>
            <person name="Wang M."/>
            <person name="Zhang Z."/>
            <person name="Wang Z."/>
            <person name="Wu H."/>
            <person name="Ma T."/>
            <person name="Liu J."/>
            <person name="Xi Z."/>
        </authorList>
    </citation>
    <scope>NUCLEOTIDE SEQUENCE [LARGE SCALE GENOMIC DNA]</scope>
    <source>
        <strain evidence="3">J267</strain>
        <tissue evidence="3">Leaf</tissue>
    </source>
</reference>
<evidence type="ECO:0000313" key="4">
    <source>
        <dbReference type="Proteomes" id="UP000325577"/>
    </source>
</evidence>
<dbReference type="InterPro" id="IPR004810">
    <property type="entry name" value="PurU"/>
</dbReference>
<dbReference type="EMBL" id="CM018038">
    <property type="protein sequence ID" value="KAA8538537.1"/>
    <property type="molecule type" value="Genomic_DNA"/>
</dbReference>
<dbReference type="Gene3D" id="3.40.50.170">
    <property type="entry name" value="Formyl transferase, N-terminal domain"/>
    <property type="match status" value="1"/>
</dbReference>